<dbReference type="GO" id="GO:0016887">
    <property type="term" value="F:ATP hydrolysis activity"/>
    <property type="evidence" value="ECO:0007669"/>
    <property type="project" value="RHEA"/>
</dbReference>
<reference evidence="14 15" key="1">
    <citation type="journal article" date="2012" name="J. Bacteriol.">
        <title>Complete Genome Sequence of the BTEX-Degrading Bacterium Pseudoxanthomonas spadix BD-a59.</title>
        <authorList>
            <person name="Lee S.H."/>
            <person name="Jin H.M."/>
            <person name="Lee H.J."/>
            <person name="Kim J.M."/>
            <person name="Jeon C.O."/>
        </authorList>
    </citation>
    <scope>NUCLEOTIDE SEQUENCE [LARGE SCALE GENOMIC DNA]</scope>
    <source>
        <strain evidence="14 15">BD-a59</strain>
    </source>
</reference>
<evidence type="ECO:0000256" key="7">
    <source>
        <dbReference type="ARBA" id="ARBA00034617"/>
    </source>
</evidence>
<evidence type="ECO:0000256" key="1">
    <source>
        <dbReference type="ARBA" id="ARBA00009922"/>
    </source>
</evidence>
<keyword evidence="3 10" id="KW-0378">Hydrolase</keyword>
<dbReference type="SUPFAM" id="SSF52540">
    <property type="entry name" value="P-loop containing nucleoside triphosphate hydrolases"/>
    <property type="match status" value="1"/>
</dbReference>
<evidence type="ECO:0000259" key="12">
    <source>
        <dbReference type="PROSITE" id="PS51198"/>
    </source>
</evidence>
<dbReference type="HOGENOM" id="CLU_008930_0_0_6"/>
<name>G7UQK5_PSEUP</name>
<feature type="binding site" evidence="10">
    <location>
        <begin position="219"/>
        <end position="226"/>
    </location>
    <ligand>
        <name>ATP</name>
        <dbReference type="ChEBI" id="CHEBI:30616"/>
    </ligand>
</feature>
<dbReference type="Gene3D" id="1.10.10.160">
    <property type="match status" value="1"/>
</dbReference>
<organism evidence="14 15">
    <name type="scientific">Pseudoxanthomonas spadix (strain BD-a59)</name>
    <dbReference type="NCBI Taxonomy" id="1045855"/>
    <lineage>
        <taxon>Bacteria</taxon>
        <taxon>Pseudomonadati</taxon>
        <taxon>Pseudomonadota</taxon>
        <taxon>Gammaproteobacteria</taxon>
        <taxon>Lysobacterales</taxon>
        <taxon>Lysobacteraceae</taxon>
        <taxon>Pseudoxanthomonas</taxon>
    </lineage>
</organism>
<feature type="region of interest" description="Disordered" evidence="11">
    <location>
        <begin position="190"/>
        <end position="213"/>
    </location>
</feature>
<evidence type="ECO:0000256" key="4">
    <source>
        <dbReference type="ARBA" id="ARBA00022806"/>
    </source>
</evidence>
<comment type="catalytic activity">
    <reaction evidence="9">
        <text>ATP + H2O = ADP + phosphate + H(+)</text>
        <dbReference type="Rhea" id="RHEA:13065"/>
        <dbReference type="ChEBI" id="CHEBI:15377"/>
        <dbReference type="ChEBI" id="CHEBI:15378"/>
        <dbReference type="ChEBI" id="CHEBI:30616"/>
        <dbReference type="ChEBI" id="CHEBI:43474"/>
        <dbReference type="ChEBI" id="CHEBI:456216"/>
        <dbReference type="EC" id="5.6.2.4"/>
    </reaction>
</comment>
<dbReference type="Proteomes" id="UP000005870">
    <property type="component" value="Chromosome"/>
</dbReference>
<dbReference type="STRING" id="1045855.DSC_11820"/>
<evidence type="ECO:0000256" key="8">
    <source>
        <dbReference type="ARBA" id="ARBA00034808"/>
    </source>
</evidence>
<evidence type="ECO:0000256" key="3">
    <source>
        <dbReference type="ARBA" id="ARBA00022801"/>
    </source>
</evidence>
<dbReference type="RefSeq" id="WP_014161181.1">
    <property type="nucleotide sequence ID" value="NC_016147.2"/>
</dbReference>
<dbReference type="AlphaFoldDB" id="G7UQK5"/>
<evidence type="ECO:0000313" key="15">
    <source>
        <dbReference type="Proteomes" id="UP000005870"/>
    </source>
</evidence>
<dbReference type="GO" id="GO:0005829">
    <property type="term" value="C:cytosol"/>
    <property type="evidence" value="ECO:0007669"/>
    <property type="project" value="TreeGrafter"/>
</dbReference>
<keyword evidence="15" id="KW-1185">Reference proteome</keyword>
<feature type="domain" description="UvrD-like helicase ATP-binding" evidence="12">
    <location>
        <begin position="198"/>
        <end position="495"/>
    </location>
</feature>
<sequence>MTPFRQARLAAQQLRERHCGEATPTSIRSSDLIARIAAVDAEDFDITLARPDDSALSGADAVLVRAFRQIILRDDVDVPERAFLVAHEFGHWVLHPEEQEGCRKVIASHLDPTEDDTLGAKRVEAYGARERAELQANLFARELLLPHSLARALFLAGRTARQIAAELELPLELVRQQLLDAVLLPHDAISEEAPEPALTPTTEQREAARSDARTSLVVAGPGTGKTATLLMRIEHLLANGAKPAELLVLTFSNRAARELVDRLEAAGVPGAHEMWVGTFHAFGLEFLRKNHERFGLRPEFSVADKMAQIALLEPHIYGLSLRSFNPLGDPLPWLDQVVKTIQRSKDELLDAQAFEKMVEDSAASSDADRLARERDVATLYRHYESLLRAHGGLVDFGDLIMLPARALGSGMGMGEFLPSVGRFRHLLVDEYQDVNRASAELVKALAANADSLWVVGDPRQAIYRFRGASMRNIVRFGDDFPKHRVFRLNGNWRSFEEIVRLVEHTGRDDNPLQGVLPLDGVAPIRGQGGLRPTLVSCDDSNIAHGELVSRVRRLHAEGVAYRDQVILASRHDTCDSAAAALVAAGIPVLHLGDIFQRPEVKDLLALLQLFVDRSGSPLVRIAQLPGLALPGEDLDLLLAHLRRTRPEPLSWLTAPPIGLSVAGVAALQRWRDTFAGLSARDSPWDVACTVLFDRTGWLAAYEAGDDLQAVTRRLALWQVIYYLRVPDGGRAYQTVGTFLTRLRRRLRLAEDRDLRIPPPEAERLDAVAVMTIHQSKGLEFEAVHLMDVDARHFERSDDAAWLPAAFTQSAGGVDEAKSEASNKLYVALSRARSHLTLYEEKSYYKAACTPTVQRASHLLDRVVGKLVQADHTCTTHRTAPGPSLPVGLKEFVTYRTCPRRYYYDEVRQLTPAAGLHPAARIESAVLRELFVPYGGEVSTPVNDVELELSRLPEDYEVAKPHLRAYAEQLLQAGRAWSGADRVAMAPPVDVVCDGLPMRVTPHRITRQGNAVTLHFVRAQPSSPLAKQHKAIRWVLKHLNEAHPPLRFQGSLHVLSTRQTESVAAYGYLVPDFNLTRFAQALSDGQFSAAPSSWVCPGCRHFLYCPA</sequence>
<evidence type="ECO:0000259" key="13">
    <source>
        <dbReference type="PROSITE" id="PS51217"/>
    </source>
</evidence>
<accession>G7UQK5</accession>
<keyword evidence="2 10" id="KW-0547">Nucleotide-binding</keyword>
<evidence type="ECO:0000256" key="5">
    <source>
        <dbReference type="ARBA" id="ARBA00022840"/>
    </source>
</evidence>
<dbReference type="Pfam" id="PF06114">
    <property type="entry name" value="Peptidase_M78"/>
    <property type="match status" value="1"/>
</dbReference>
<dbReference type="eggNOG" id="COG0210">
    <property type="taxonomic scope" value="Bacteria"/>
</dbReference>
<dbReference type="InterPro" id="IPR014016">
    <property type="entry name" value="UvrD-like_ATP-bd"/>
</dbReference>
<dbReference type="PANTHER" id="PTHR11070:SF63">
    <property type="entry name" value="DNA HELICASE IV"/>
    <property type="match status" value="1"/>
</dbReference>
<dbReference type="PROSITE" id="PS51198">
    <property type="entry name" value="UVRD_HELICASE_ATP_BIND"/>
    <property type="match status" value="1"/>
</dbReference>
<dbReference type="InterPro" id="IPR010359">
    <property type="entry name" value="IrrE_HExxH"/>
</dbReference>
<keyword evidence="4 10" id="KW-0347">Helicase</keyword>
<dbReference type="GO" id="GO:0000725">
    <property type="term" value="P:recombinational repair"/>
    <property type="evidence" value="ECO:0007669"/>
    <property type="project" value="TreeGrafter"/>
</dbReference>
<comment type="catalytic activity">
    <reaction evidence="7">
        <text>Couples ATP hydrolysis with the unwinding of duplex DNA by translocating in the 3'-5' direction.</text>
        <dbReference type="EC" id="5.6.2.4"/>
    </reaction>
</comment>
<dbReference type="PROSITE" id="PS51217">
    <property type="entry name" value="UVRD_HELICASE_CTER"/>
    <property type="match status" value="1"/>
</dbReference>
<comment type="similarity">
    <text evidence="1">Belongs to the helicase family. UvrD subfamily.</text>
</comment>
<feature type="compositionally biased region" description="Basic and acidic residues" evidence="11">
    <location>
        <begin position="203"/>
        <end position="212"/>
    </location>
</feature>
<evidence type="ECO:0000256" key="9">
    <source>
        <dbReference type="ARBA" id="ARBA00048988"/>
    </source>
</evidence>
<protein>
    <recommendedName>
        <fullName evidence="8">DNA 3'-5' helicase</fullName>
        <ecNumber evidence="8">5.6.2.4</ecNumber>
    </recommendedName>
</protein>
<dbReference type="EC" id="5.6.2.4" evidence="8"/>
<proteinExistence type="inferred from homology"/>
<dbReference type="EMBL" id="CP003093">
    <property type="protein sequence ID" value="AER57008.1"/>
    <property type="molecule type" value="Genomic_DNA"/>
</dbReference>
<dbReference type="GO" id="GO:0003677">
    <property type="term" value="F:DNA binding"/>
    <property type="evidence" value="ECO:0007669"/>
    <property type="project" value="InterPro"/>
</dbReference>
<evidence type="ECO:0000256" key="11">
    <source>
        <dbReference type="SAM" id="MobiDB-lite"/>
    </source>
</evidence>
<gene>
    <name evidence="14" type="ordered locus">DSC_11820</name>
</gene>
<dbReference type="InterPro" id="IPR000212">
    <property type="entry name" value="DNA_helicase_UvrD/REP"/>
</dbReference>
<dbReference type="GO" id="GO:0043138">
    <property type="term" value="F:3'-5' DNA helicase activity"/>
    <property type="evidence" value="ECO:0007669"/>
    <property type="project" value="UniProtKB-EC"/>
</dbReference>
<keyword evidence="5 10" id="KW-0067">ATP-binding</keyword>
<dbReference type="OrthoDB" id="9806690at2"/>
<evidence type="ECO:0000256" key="10">
    <source>
        <dbReference type="PROSITE-ProRule" id="PRU00560"/>
    </source>
</evidence>
<evidence type="ECO:0000313" key="14">
    <source>
        <dbReference type="EMBL" id="AER57008.1"/>
    </source>
</evidence>
<dbReference type="Gene3D" id="1.10.10.2910">
    <property type="match status" value="1"/>
</dbReference>
<dbReference type="InterPro" id="IPR027417">
    <property type="entry name" value="P-loop_NTPase"/>
</dbReference>
<dbReference type="Gene3D" id="3.40.50.300">
    <property type="entry name" value="P-loop containing nucleotide triphosphate hydrolases"/>
    <property type="match status" value="2"/>
</dbReference>
<dbReference type="KEGG" id="psd:DSC_11820"/>
<dbReference type="GO" id="GO:0005524">
    <property type="term" value="F:ATP binding"/>
    <property type="evidence" value="ECO:0007669"/>
    <property type="project" value="UniProtKB-UniRule"/>
</dbReference>
<dbReference type="PANTHER" id="PTHR11070">
    <property type="entry name" value="UVRD / RECB / PCRA DNA HELICASE FAMILY MEMBER"/>
    <property type="match status" value="1"/>
</dbReference>
<keyword evidence="6" id="KW-0413">Isomerase</keyword>
<dbReference type="CDD" id="cd17932">
    <property type="entry name" value="DEXQc_UvrD"/>
    <property type="match status" value="1"/>
</dbReference>
<dbReference type="InterPro" id="IPR014017">
    <property type="entry name" value="DNA_helicase_UvrD-like_C"/>
</dbReference>
<evidence type="ECO:0000256" key="2">
    <source>
        <dbReference type="ARBA" id="ARBA00022741"/>
    </source>
</evidence>
<evidence type="ECO:0000256" key="6">
    <source>
        <dbReference type="ARBA" id="ARBA00023235"/>
    </source>
</evidence>
<dbReference type="Gene3D" id="1.10.486.10">
    <property type="entry name" value="PCRA, domain 4"/>
    <property type="match status" value="1"/>
</dbReference>
<dbReference type="Pfam" id="PF13361">
    <property type="entry name" value="UvrD_C"/>
    <property type="match status" value="2"/>
</dbReference>
<feature type="domain" description="UvrD-like helicase C-terminal" evidence="13">
    <location>
        <begin position="471"/>
        <end position="777"/>
    </location>
</feature>
<dbReference type="eggNOG" id="COG2856">
    <property type="taxonomic scope" value="Bacteria"/>
</dbReference>
<dbReference type="Pfam" id="PF00580">
    <property type="entry name" value="UvrD-helicase"/>
    <property type="match status" value="1"/>
</dbReference>
<dbReference type="InterPro" id="IPR013986">
    <property type="entry name" value="DExx_box_DNA_helicase_dom_sf"/>
</dbReference>